<gene>
    <name evidence="9" type="primary">rbsK</name>
    <name evidence="11" type="ORF">SYYSPA8_08110</name>
</gene>
<dbReference type="InterPro" id="IPR002139">
    <property type="entry name" value="Ribo/fructo_kinase"/>
</dbReference>
<evidence type="ECO:0000256" key="2">
    <source>
        <dbReference type="ARBA" id="ARBA00022723"/>
    </source>
</evidence>
<feature type="binding site" evidence="9">
    <location>
        <position position="284"/>
    </location>
    <ligand>
        <name>K(+)</name>
        <dbReference type="ChEBI" id="CHEBI:29103"/>
    </ligand>
</feature>
<dbReference type="PRINTS" id="PR00990">
    <property type="entry name" value="RIBOKINASE"/>
</dbReference>
<comment type="subunit">
    <text evidence="9">Homodimer.</text>
</comment>
<feature type="binding site" evidence="9">
    <location>
        <position position="280"/>
    </location>
    <ligand>
        <name>K(+)</name>
        <dbReference type="ChEBI" id="CHEBI:29103"/>
    </ligand>
</feature>
<feature type="binding site" evidence="9">
    <location>
        <position position="275"/>
    </location>
    <ligand>
        <name>K(+)</name>
        <dbReference type="ChEBI" id="CHEBI:29103"/>
    </ligand>
</feature>
<keyword evidence="4 9" id="KW-0418">Kinase</keyword>
<comment type="cofactor">
    <cofactor evidence="9">
        <name>Mg(2+)</name>
        <dbReference type="ChEBI" id="CHEBI:18420"/>
    </cofactor>
    <text evidence="9">Requires a divalent cation, most likely magnesium in vivo, as an electrophilic catalyst to aid phosphoryl group transfer. It is the chelate of the metal and the nucleotide that is the actual substrate.</text>
</comment>
<keyword evidence="12" id="KW-1185">Reference proteome</keyword>
<comment type="subcellular location">
    <subcellularLocation>
        <location evidence="9">Cytoplasm</location>
    </subcellularLocation>
</comment>
<feature type="binding site" evidence="9">
    <location>
        <begin position="212"/>
        <end position="217"/>
    </location>
    <ligand>
        <name>ATP</name>
        <dbReference type="ChEBI" id="CHEBI:30616"/>
    </ligand>
</feature>
<dbReference type="PANTHER" id="PTHR10584:SF166">
    <property type="entry name" value="RIBOKINASE"/>
    <property type="match status" value="1"/>
</dbReference>
<evidence type="ECO:0000313" key="11">
    <source>
        <dbReference type="EMBL" id="GLF94241.1"/>
    </source>
</evidence>
<feature type="binding site" evidence="9">
    <location>
        <position position="245"/>
    </location>
    <ligand>
        <name>substrate</name>
    </ligand>
</feature>
<evidence type="ECO:0000256" key="4">
    <source>
        <dbReference type="ARBA" id="ARBA00022777"/>
    </source>
</evidence>
<evidence type="ECO:0000256" key="8">
    <source>
        <dbReference type="ARBA" id="ARBA00023277"/>
    </source>
</evidence>
<keyword evidence="8 9" id="KW-0119">Carbohydrate metabolism</keyword>
<dbReference type="HAMAP" id="MF_01987">
    <property type="entry name" value="Ribokinase"/>
    <property type="match status" value="1"/>
</dbReference>
<feature type="binding site" evidence="9">
    <location>
        <begin position="11"/>
        <end position="13"/>
    </location>
    <ligand>
        <name>substrate</name>
    </ligand>
</feature>
<dbReference type="SUPFAM" id="SSF53613">
    <property type="entry name" value="Ribokinase-like"/>
    <property type="match status" value="1"/>
</dbReference>
<feature type="binding site" evidence="9">
    <location>
        <position position="278"/>
    </location>
    <ligand>
        <name>K(+)</name>
        <dbReference type="ChEBI" id="CHEBI:29103"/>
    </ligand>
</feature>
<comment type="caution">
    <text evidence="11">The sequence shown here is derived from an EMBL/GenBank/DDBJ whole genome shotgun (WGS) entry which is preliminary data.</text>
</comment>
<keyword evidence="7 9" id="KW-0630">Potassium</keyword>
<reference evidence="11 12" key="1">
    <citation type="submission" date="2022-10" db="EMBL/GenBank/DDBJ databases">
        <title>Draft genome sequence of Streptomyces sp. YSPA8.</title>
        <authorList>
            <person name="Moriuchi R."/>
            <person name="Dohra H."/>
            <person name="Yamamura H."/>
            <person name="Kodani S."/>
        </authorList>
    </citation>
    <scope>NUCLEOTIDE SEQUENCE [LARGE SCALE GENOMIC DNA]</scope>
    <source>
        <strain evidence="11 12">YSPA8</strain>
    </source>
</reference>
<comment type="activity regulation">
    <text evidence="9">Activated by a monovalent cation that binds near, but not in, the active site. The most likely occupant of the site in vivo is potassium. Ion binding induces a conformational change that may alter substrate affinity.</text>
</comment>
<keyword evidence="6 9" id="KW-0460">Magnesium</keyword>
<keyword evidence="2 9" id="KW-0479">Metal-binding</keyword>
<evidence type="ECO:0000259" key="10">
    <source>
        <dbReference type="Pfam" id="PF00294"/>
    </source>
</evidence>
<feature type="binding site" evidence="9">
    <location>
        <begin position="244"/>
        <end position="245"/>
    </location>
    <ligand>
        <name>ATP</name>
        <dbReference type="ChEBI" id="CHEBI:30616"/>
    </ligand>
</feature>
<keyword evidence="3 9" id="KW-0547">Nucleotide-binding</keyword>
<dbReference type="InterPro" id="IPR029056">
    <property type="entry name" value="Ribokinase-like"/>
</dbReference>
<accession>A0ABQ5NV54</accession>
<feature type="binding site" evidence="9">
    <location>
        <position position="239"/>
    </location>
    <ligand>
        <name>K(+)</name>
        <dbReference type="ChEBI" id="CHEBI:29103"/>
    </ligand>
</feature>
<evidence type="ECO:0000256" key="9">
    <source>
        <dbReference type="HAMAP-Rule" id="MF_01987"/>
    </source>
</evidence>
<organism evidence="11 12">
    <name type="scientific">Streptomyces yaizuensis</name>
    <dbReference type="NCBI Taxonomy" id="2989713"/>
    <lineage>
        <taxon>Bacteria</taxon>
        <taxon>Bacillati</taxon>
        <taxon>Actinomycetota</taxon>
        <taxon>Actinomycetes</taxon>
        <taxon>Kitasatosporales</taxon>
        <taxon>Streptomycetaceae</taxon>
        <taxon>Streptomyces</taxon>
    </lineage>
</organism>
<keyword evidence="5 9" id="KW-0067">ATP-binding</keyword>
<dbReference type="Gene3D" id="3.40.1190.20">
    <property type="match status" value="1"/>
</dbReference>
<comment type="catalytic activity">
    <reaction evidence="9">
        <text>D-ribose + ATP = D-ribose 5-phosphate + ADP + H(+)</text>
        <dbReference type="Rhea" id="RHEA:13697"/>
        <dbReference type="ChEBI" id="CHEBI:15378"/>
        <dbReference type="ChEBI" id="CHEBI:30616"/>
        <dbReference type="ChEBI" id="CHEBI:47013"/>
        <dbReference type="ChEBI" id="CHEBI:78346"/>
        <dbReference type="ChEBI" id="CHEBI:456216"/>
        <dbReference type="EC" id="2.7.1.15"/>
    </reaction>
</comment>
<dbReference type="InterPro" id="IPR011611">
    <property type="entry name" value="PfkB_dom"/>
</dbReference>
<dbReference type="InterPro" id="IPR011877">
    <property type="entry name" value="Ribokinase"/>
</dbReference>
<keyword evidence="9" id="KW-0963">Cytoplasm</keyword>
<evidence type="ECO:0000256" key="6">
    <source>
        <dbReference type="ARBA" id="ARBA00022842"/>
    </source>
</evidence>
<proteinExistence type="inferred from homology"/>
<comment type="pathway">
    <text evidence="9">Carbohydrate metabolism; D-ribose degradation; D-ribose 5-phosphate from beta-D-ribopyranose: step 2/2.</text>
</comment>
<comment type="similarity">
    <text evidence="9">Belongs to the carbohydrate kinase PfkB family. Ribokinase subfamily.</text>
</comment>
<dbReference type="Pfam" id="PF00294">
    <property type="entry name" value="PfkB"/>
    <property type="match status" value="1"/>
</dbReference>
<protein>
    <recommendedName>
        <fullName evidence="9">Ribokinase</fullName>
        <shortName evidence="9">RK</shortName>
        <ecNumber evidence="9">2.7.1.15</ecNumber>
    </recommendedName>
</protein>
<dbReference type="EC" id="2.7.1.15" evidence="9"/>
<keyword evidence="1 9" id="KW-0808">Transferase</keyword>
<evidence type="ECO:0000256" key="3">
    <source>
        <dbReference type="ARBA" id="ARBA00022741"/>
    </source>
</evidence>
<feature type="active site" description="Proton acceptor" evidence="9">
    <location>
        <position position="245"/>
    </location>
</feature>
<dbReference type="RefSeq" id="WP_323446292.1">
    <property type="nucleotide sequence ID" value="NZ_BSBI01000002.1"/>
</dbReference>
<sequence length="295" mass="28819">MTGIVVLGGARMDLVAEADRAPEPGESVPGRVFRTVPGGAGVNQAVAAARAGADTALIGAVGSDDFGAALRHTLEASGVDTDLLRTLPGPSGTGHLVVDGEGRTTAVTVPGANAAVTFLAPGDETLIATAGTLLLPLGIPLSAALDGALAARRHGVRTVLAPALDQHLPPELLDATDLLLAPEPTAAALTGTADPRAAAGALLRRVPAVVVLRGPAGCLYAARGAETLTVPASPVPTVDPLGTGDAFAGALAVALGEGVPAGTALHRAVTAAALCGGTPGAATSMPYRPEIDNAS</sequence>
<comment type="caution">
    <text evidence="9">Lacks conserved residue(s) required for the propagation of feature annotation.</text>
</comment>
<dbReference type="Proteomes" id="UP001291653">
    <property type="component" value="Unassembled WGS sequence"/>
</dbReference>
<feature type="domain" description="Carbohydrate kinase PfkB" evidence="10">
    <location>
        <begin position="1"/>
        <end position="286"/>
    </location>
</feature>
<name>A0ABQ5NV54_9ACTN</name>
<evidence type="ECO:0000313" key="12">
    <source>
        <dbReference type="Proteomes" id="UP001291653"/>
    </source>
</evidence>
<evidence type="ECO:0000256" key="5">
    <source>
        <dbReference type="ARBA" id="ARBA00022840"/>
    </source>
</evidence>
<evidence type="ECO:0000256" key="1">
    <source>
        <dbReference type="ARBA" id="ARBA00022679"/>
    </source>
</evidence>
<dbReference type="PANTHER" id="PTHR10584">
    <property type="entry name" value="SUGAR KINASE"/>
    <property type="match status" value="1"/>
</dbReference>
<comment type="function">
    <text evidence="9">Catalyzes the phosphorylation of ribose at O-5 in a reaction requiring ATP and magnesium. The resulting D-ribose-5-phosphate can then be used either for sythesis of nucleotides, histidine, and tryptophan, or as a component of the pentose phosphate pathway.</text>
</comment>
<feature type="binding site" evidence="9">
    <location>
        <position position="241"/>
    </location>
    <ligand>
        <name>K(+)</name>
        <dbReference type="ChEBI" id="CHEBI:29103"/>
    </ligand>
</feature>
<dbReference type="EMBL" id="BSBI01000002">
    <property type="protein sequence ID" value="GLF94241.1"/>
    <property type="molecule type" value="Genomic_DNA"/>
</dbReference>
<evidence type="ECO:0000256" key="7">
    <source>
        <dbReference type="ARBA" id="ARBA00022958"/>
    </source>
</evidence>